<accession>A0A6J1QBQ1</accession>
<sequence>MKNRLPVLLATAWVTVRGSSGRTAVVRALLDQGSEMTFISENLAQILRVKRIRMPISISAVGGVHAGTFQHAASIFVSPRASLVSALATTALILKSVISYIPKRNTDISSLSYLSDLPLADTDPTSRDPISIIIGADLYNEIILDGIRKGEIGQPVAQNSVFGWVISGPVNTSPHNDSAEFPRISTHHICTLSLEEELRRFWEIEKLPRQAVLTPQEKECEEHFRSTHSRNSEGRYIVRLPFKRGPPIDIGSSACQAEKLLKSLTRRLRDKPEFAKEYSDFLDKYERLGHMRPASTLQEDEQSVYLPHHGVIREDSTTTRLRVVINASSVISNGTSLNDHLHVGPKKQTDISAIIARWRRYRYVYSADIAKMYRQILVDLRD</sequence>
<dbReference type="AlphaFoldDB" id="A0A6J1QBQ1"/>
<dbReference type="RefSeq" id="XP_024878200.1">
    <property type="nucleotide sequence ID" value="XM_025022432.1"/>
</dbReference>
<keyword evidence="2" id="KW-1185">Reference proteome</keyword>
<dbReference type="InterPro" id="IPR043502">
    <property type="entry name" value="DNA/RNA_pol_sf"/>
</dbReference>
<dbReference type="GO" id="GO:0071897">
    <property type="term" value="P:DNA biosynthetic process"/>
    <property type="evidence" value="ECO:0007669"/>
    <property type="project" value="UniProtKB-ARBA"/>
</dbReference>
<dbReference type="PROSITE" id="PS50175">
    <property type="entry name" value="ASP_PROT_RETROV"/>
    <property type="match status" value="1"/>
</dbReference>
<feature type="non-terminal residue" evidence="3">
    <location>
        <position position="382"/>
    </location>
</feature>
<name>A0A6J1QBQ1_9HYME</name>
<dbReference type="OrthoDB" id="7553953at2759"/>
<proteinExistence type="predicted"/>
<evidence type="ECO:0000313" key="2">
    <source>
        <dbReference type="Proteomes" id="UP000504618"/>
    </source>
</evidence>
<protein>
    <submittedName>
        <fullName evidence="3">Uncharacterized protein LOC112458683</fullName>
    </submittedName>
</protein>
<evidence type="ECO:0000259" key="1">
    <source>
        <dbReference type="PROSITE" id="PS50175"/>
    </source>
</evidence>
<dbReference type="InterPro" id="IPR001995">
    <property type="entry name" value="Peptidase_A2_cat"/>
</dbReference>
<organism evidence="2 3">
    <name type="scientific">Temnothorax curvispinosus</name>
    <dbReference type="NCBI Taxonomy" id="300111"/>
    <lineage>
        <taxon>Eukaryota</taxon>
        <taxon>Metazoa</taxon>
        <taxon>Ecdysozoa</taxon>
        <taxon>Arthropoda</taxon>
        <taxon>Hexapoda</taxon>
        <taxon>Insecta</taxon>
        <taxon>Pterygota</taxon>
        <taxon>Neoptera</taxon>
        <taxon>Endopterygota</taxon>
        <taxon>Hymenoptera</taxon>
        <taxon>Apocrita</taxon>
        <taxon>Aculeata</taxon>
        <taxon>Formicoidea</taxon>
        <taxon>Formicidae</taxon>
        <taxon>Myrmicinae</taxon>
        <taxon>Temnothorax</taxon>
    </lineage>
</organism>
<dbReference type="Proteomes" id="UP000504618">
    <property type="component" value="Unplaced"/>
</dbReference>
<dbReference type="PANTHER" id="PTHR47331">
    <property type="entry name" value="PHD-TYPE DOMAIN-CONTAINING PROTEIN"/>
    <property type="match status" value="1"/>
</dbReference>
<dbReference type="GO" id="GO:0004190">
    <property type="term" value="F:aspartic-type endopeptidase activity"/>
    <property type="evidence" value="ECO:0007669"/>
    <property type="project" value="InterPro"/>
</dbReference>
<evidence type="ECO:0000313" key="3">
    <source>
        <dbReference type="RefSeq" id="XP_024878200.1"/>
    </source>
</evidence>
<gene>
    <name evidence="3" type="primary">LOC112458683</name>
</gene>
<dbReference type="GeneID" id="112458683"/>
<dbReference type="PANTHER" id="PTHR47331:SF5">
    <property type="entry name" value="RIBONUCLEASE H"/>
    <property type="match status" value="1"/>
</dbReference>
<dbReference type="SUPFAM" id="SSF56672">
    <property type="entry name" value="DNA/RNA polymerases"/>
    <property type="match status" value="1"/>
</dbReference>
<dbReference type="GO" id="GO:0006508">
    <property type="term" value="P:proteolysis"/>
    <property type="evidence" value="ECO:0007669"/>
    <property type="project" value="InterPro"/>
</dbReference>
<reference evidence="3" key="1">
    <citation type="submission" date="2025-08" db="UniProtKB">
        <authorList>
            <consortium name="RefSeq"/>
        </authorList>
    </citation>
    <scope>IDENTIFICATION</scope>
    <source>
        <tissue evidence="3">Whole body</tissue>
    </source>
</reference>
<feature type="domain" description="Peptidase A2" evidence="1">
    <location>
        <begin position="26"/>
        <end position="63"/>
    </location>
</feature>